<protein>
    <recommendedName>
        <fullName evidence="4">Activating molecule in BECN1-regulated autophagy protein 1</fullName>
    </recommendedName>
</protein>
<accession>A0ABV0QFB7</accession>
<dbReference type="InterPro" id="IPR052596">
    <property type="entry name" value="AMBRA1_autophagy"/>
</dbReference>
<evidence type="ECO:0008006" key="4">
    <source>
        <dbReference type="Google" id="ProtNLM"/>
    </source>
</evidence>
<organism evidence="2 3">
    <name type="scientific">Xenoophorus captivus</name>
    <dbReference type="NCBI Taxonomy" id="1517983"/>
    <lineage>
        <taxon>Eukaryota</taxon>
        <taxon>Metazoa</taxon>
        <taxon>Chordata</taxon>
        <taxon>Craniata</taxon>
        <taxon>Vertebrata</taxon>
        <taxon>Euteleostomi</taxon>
        <taxon>Actinopterygii</taxon>
        <taxon>Neopterygii</taxon>
        <taxon>Teleostei</taxon>
        <taxon>Neoteleostei</taxon>
        <taxon>Acanthomorphata</taxon>
        <taxon>Ovalentaria</taxon>
        <taxon>Atherinomorphae</taxon>
        <taxon>Cyprinodontiformes</taxon>
        <taxon>Goodeidae</taxon>
        <taxon>Xenoophorus</taxon>
    </lineage>
</organism>
<proteinExistence type="predicted"/>
<comment type="caution">
    <text evidence="2">The sequence shown here is derived from an EMBL/GenBank/DDBJ whole genome shotgun (WGS) entry which is preliminary data.</text>
</comment>
<reference evidence="2 3" key="1">
    <citation type="submission" date="2021-06" db="EMBL/GenBank/DDBJ databases">
        <authorList>
            <person name="Palmer J.M."/>
        </authorList>
    </citation>
    <scope>NUCLEOTIDE SEQUENCE [LARGE SCALE GENOMIC DNA]</scope>
    <source>
        <strain evidence="2 3">XC_2019</strain>
        <tissue evidence="2">Muscle</tissue>
    </source>
</reference>
<feature type="compositionally biased region" description="Low complexity" evidence="1">
    <location>
        <begin position="295"/>
        <end position="322"/>
    </location>
</feature>
<feature type="region of interest" description="Disordered" evidence="1">
    <location>
        <begin position="220"/>
        <end position="245"/>
    </location>
</feature>
<evidence type="ECO:0000256" key="1">
    <source>
        <dbReference type="SAM" id="MobiDB-lite"/>
    </source>
</evidence>
<name>A0ABV0QFB7_9TELE</name>
<evidence type="ECO:0000313" key="3">
    <source>
        <dbReference type="Proteomes" id="UP001434883"/>
    </source>
</evidence>
<sequence length="338" mass="36028">MVFNVVYPMAPDQRRHVSINSARWLPDPAMGLAYGTNKGDLVICRPVSDGESLAEPSSEPLFSVNNSGTSRTRGSDRPGLNRSGWRLDRDMGLMNAIGLQPRNPAPSVTSQGTQTPIIQLQNAETQTERDLSEPGVSQQPPSTDKHFSIITVYSLRFQDPVRRSPTESAEFGSGEDALARIRRLIAEGGMTAVVQREQSTTMASMGGFGNNIIVSHRIHRGSQTGPGASRPQADPSAPPLLVPQPYPLRSLQAADPSEQLSPMWGTQVLRGPQPSGLSVTVDMDDVFGGRTNDDSLPGPSSSSLLLGSHSSSSSSSSHSSLPGSGGRPNSYPGDPYSR</sequence>
<dbReference type="PANTHER" id="PTHR22874:SF1">
    <property type="entry name" value="ACTIVATING MOLECULE IN BECN1-REGULATED AUTOPHAGY PROTEIN 1"/>
    <property type="match status" value="1"/>
</dbReference>
<feature type="region of interest" description="Disordered" evidence="1">
    <location>
        <begin position="52"/>
        <end position="84"/>
    </location>
</feature>
<feature type="compositionally biased region" description="Pro residues" evidence="1">
    <location>
        <begin position="236"/>
        <end position="245"/>
    </location>
</feature>
<feature type="region of interest" description="Disordered" evidence="1">
    <location>
        <begin position="123"/>
        <end position="144"/>
    </location>
</feature>
<feature type="region of interest" description="Disordered" evidence="1">
    <location>
        <begin position="264"/>
        <end position="338"/>
    </location>
</feature>
<gene>
    <name evidence="2" type="ORF">XENOCAPTIV_030218</name>
</gene>
<keyword evidence="3" id="KW-1185">Reference proteome</keyword>
<dbReference type="Proteomes" id="UP001434883">
    <property type="component" value="Unassembled WGS sequence"/>
</dbReference>
<evidence type="ECO:0000313" key="2">
    <source>
        <dbReference type="EMBL" id="MEQ2194505.1"/>
    </source>
</evidence>
<dbReference type="PANTHER" id="PTHR22874">
    <property type="entry name" value="ACTIVATING MOLECULE IN BECN1-REGULATED AUTOPHAGY PROTEIN 1"/>
    <property type="match status" value="1"/>
</dbReference>
<feature type="compositionally biased region" description="Polar residues" evidence="1">
    <location>
        <begin position="63"/>
        <end position="72"/>
    </location>
</feature>
<dbReference type="EMBL" id="JAHRIN010009324">
    <property type="protein sequence ID" value="MEQ2194505.1"/>
    <property type="molecule type" value="Genomic_DNA"/>
</dbReference>